<feature type="compositionally biased region" description="Polar residues" evidence="1">
    <location>
        <begin position="364"/>
        <end position="375"/>
    </location>
</feature>
<evidence type="ECO:0000313" key="3">
    <source>
        <dbReference type="Proteomes" id="UP000076722"/>
    </source>
</evidence>
<dbReference type="Proteomes" id="UP000076722">
    <property type="component" value="Unassembled WGS sequence"/>
</dbReference>
<sequence>MSVVHNQNSMQSKDSTDKPQSSSQHSLPSFAQTFHSIASRSDAGHPLLPPIHALSSRTPNSNSAAPSSTRNVDSMARDQPRKRSHDHLSNYDSDSHVKQDPEGDLPMSPIRRSHQPAPTTPTADPPKKKRRVTVSTESMPDLRVNTDVPSPIRQSHEPRSATAISPLVVGFSVPRNDATSMEQVRTTLDIKVKQKAIIEQRRGSVSGNGQEPNAHPTRESDGNPSFARTSGTTSKGHVHSPPPVGGAPPSSQNAQGSGTDSNFSLPPTPGFARRRSMLSSRKAAPSELMIRPPPQSQAQTTALAPLIQSAPPVPASRFRLSVGSVAETDRGVPSIRRSAQVPPAPASARLSKPNSIPRPISGQVPMTATGSTFRTNVHPPTPSSSNTFQAPLAHSQVPPTPSSLRHALNPPQPSASSSSARVAPKAAFLSVFENFYDQLADSRQLKGWLQDQVQRSNTLLQSLQGAEGRIASLVSEEVENRLKPMREEVDWLRSRVEELSDALQAASGDKGKGKGPTVNGDQVSRPAAPIRGPSSPRLSDRDNTPSPTPHDPRRMTTSSTRLDPPPRMREDMSGGGSSFAPRARPRVPSPLVANAPLSGNSKERTANGSNSANSDSPISPSGPRMDTS</sequence>
<feature type="compositionally biased region" description="Polar residues" evidence="1">
    <location>
        <begin position="222"/>
        <end position="235"/>
    </location>
</feature>
<feature type="compositionally biased region" description="Polar residues" evidence="1">
    <location>
        <begin position="177"/>
        <end position="186"/>
    </location>
</feature>
<keyword evidence="3" id="KW-1185">Reference proteome</keyword>
<protein>
    <submittedName>
        <fullName evidence="2">Uncharacterized protein</fullName>
    </submittedName>
</protein>
<feature type="compositionally biased region" description="Basic and acidic residues" evidence="1">
    <location>
        <begin position="188"/>
        <end position="202"/>
    </location>
</feature>
<feature type="compositionally biased region" description="Basic and acidic residues" evidence="1">
    <location>
        <begin position="75"/>
        <end position="101"/>
    </location>
</feature>
<feature type="compositionally biased region" description="Polar residues" evidence="1">
    <location>
        <begin position="606"/>
        <end position="619"/>
    </location>
</feature>
<feature type="compositionally biased region" description="Polar residues" evidence="1">
    <location>
        <begin position="55"/>
        <end position="72"/>
    </location>
</feature>
<feature type="region of interest" description="Disordered" evidence="1">
    <location>
        <begin position="325"/>
        <end position="419"/>
    </location>
</feature>
<name>A0A164UUY8_9AGAM</name>
<feature type="region of interest" description="Disordered" evidence="1">
    <location>
        <begin position="1"/>
        <end position="300"/>
    </location>
</feature>
<accession>A0A164UUY8</accession>
<organism evidence="2 3">
    <name type="scientific">Sistotremastrum niveocremeum HHB9708</name>
    <dbReference type="NCBI Taxonomy" id="1314777"/>
    <lineage>
        <taxon>Eukaryota</taxon>
        <taxon>Fungi</taxon>
        <taxon>Dikarya</taxon>
        <taxon>Basidiomycota</taxon>
        <taxon>Agaricomycotina</taxon>
        <taxon>Agaricomycetes</taxon>
        <taxon>Sistotremastrales</taxon>
        <taxon>Sistotremastraceae</taxon>
        <taxon>Sertulicium</taxon>
        <taxon>Sertulicium niveocremeum</taxon>
    </lineage>
</organism>
<feature type="region of interest" description="Disordered" evidence="1">
    <location>
        <begin position="504"/>
        <end position="628"/>
    </location>
</feature>
<dbReference type="EMBL" id="KV419407">
    <property type="protein sequence ID" value="KZS93558.1"/>
    <property type="molecule type" value="Genomic_DNA"/>
</dbReference>
<feature type="compositionally biased region" description="Polar residues" evidence="1">
    <location>
        <begin position="252"/>
        <end position="265"/>
    </location>
</feature>
<evidence type="ECO:0000313" key="2">
    <source>
        <dbReference type="EMBL" id="KZS93558.1"/>
    </source>
</evidence>
<reference evidence="2 3" key="1">
    <citation type="journal article" date="2016" name="Mol. Biol. Evol.">
        <title>Comparative Genomics of Early-Diverging Mushroom-Forming Fungi Provides Insights into the Origins of Lignocellulose Decay Capabilities.</title>
        <authorList>
            <person name="Nagy L.G."/>
            <person name="Riley R."/>
            <person name="Tritt A."/>
            <person name="Adam C."/>
            <person name="Daum C."/>
            <person name="Floudas D."/>
            <person name="Sun H."/>
            <person name="Yadav J.S."/>
            <person name="Pangilinan J."/>
            <person name="Larsson K.H."/>
            <person name="Matsuura K."/>
            <person name="Barry K."/>
            <person name="Labutti K."/>
            <person name="Kuo R."/>
            <person name="Ohm R.A."/>
            <person name="Bhattacharya S.S."/>
            <person name="Shirouzu T."/>
            <person name="Yoshinaga Y."/>
            <person name="Martin F.M."/>
            <person name="Grigoriev I.V."/>
            <person name="Hibbett D.S."/>
        </authorList>
    </citation>
    <scope>NUCLEOTIDE SEQUENCE [LARGE SCALE GENOMIC DNA]</scope>
    <source>
        <strain evidence="2 3">HHB9708</strain>
    </source>
</reference>
<feature type="compositionally biased region" description="Polar residues" evidence="1">
    <location>
        <begin position="1"/>
        <end position="39"/>
    </location>
</feature>
<gene>
    <name evidence="2" type="ORF">SISNIDRAFT_485797</name>
</gene>
<dbReference type="OrthoDB" id="2138242at2759"/>
<evidence type="ECO:0000256" key="1">
    <source>
        <dbReference type="SAM" id="MobiDB-lite"/>
    </source>
</evidence>
<dbReference type="AlphaFoldDB" id="A0A164UUY8"/>
<proteinExistence type="predicted"/>